<keyword evidence="3" id="KW-0805">Transcription regulation</keyword>
<keyword evidence="2" id="KW-0902">Two-component regulatory system</keyword>
<gene>
    <name evidence="10" type="ORF">OR16_35547</name>
</gene>
<dbReference type="InterPro" id="IPR011006">
    <property type="entry name" value="CheY-like_superfamily"/>
</dbReference>
<dbReference type="InterPro" id="IPR036388">
    <property type="entry name" value="WH-like_DNA-bd_sf"/>
</dbReference>
<proteinExistence type="predicted"/>
<evidence type="ECO:0000256" key="1">
    <source>
        <dbReference type="ARBA" id="ARBA00022553"/>
    </source>
</evidence>
<dbReference type="CDD" id="cd00383">
    <property type="entry name" value="trans_reg_C"/>
    <property type="match status" value="1"/>
</dbReference>
<dbReference type="SMART" id="SM00862">
    <property type="entry name" value="Trans_reg_C"/>
    <property type="match status" value="1"/>
</dbReference>
<dbReference type="PATRIC" id="fig|1127483.3.peg.7100"/>
<evidence type="ECO:0000256" key="6">
    <source>
        <dbReference type="PROSITE-ProRule" id="PRU00169"/>
    </source>
</evidence>
<evidence type="ECO:0000259" key="8">
    <source>
        <dbReference type="PROSITE" id="PS50110"/>
    </source>
</evidence>
<feature type="domain" description="Response regulatory" evidence="8">
    <location>
        <begin position="6"/>
        <end position="121"/>
    </location>
</feature>
<reference evidence="10 11" key="1">
    <citation type="journal article" date="2012" name="J. Bacteriol.">
        <title>De Novo Genome Project of Cupriavidus basilensis OR16.</title>
        <authorList>
            <person name="Cserhati M."/>
            <person name="Kriszt B."/>
            <person name="Szoboszlay S."/>
            <person name="Toth A."/>
            <person name="Szabo I."/>
            <person name="Tancsics A."/>
            <person name="Nagy I."/>
            <person name="Horvath B."/>
            <person name="Nagy I."/>
            <person name="Kukolya J."/>
        </authorList>
    </citation>
    <scope>NUCLEOTIDE SEQUENCE [LARGE SCALE GENOMIC DNA]</scope>
    <source>
        <strain evidence="10 11">OR16</strain>
    </source>
</reference>
<evidence type="ECO:0000256" key="5">
    <source>
        <dbReference type="ARBA" id="ARBA00023163"/>
    </source>
</evidence>
<comment type="caution">
    <text evidence="10">The sequence shown here is derived from an EMBL/GenBank/DDBJ whole genome shotgun (WGS) entry which is preliminary data.</text>
</comment>
<dbReference type="Gene3D" id="3.40.50.2300">
    <property type="match status" value="1"/>
</dbReference>
<dbReference type="InterPro" id="IPR016032">
    <property type="entry name" value="Sig_transdc_resp-reg_C-effctor"/>
</dbReference>
<feature type="domain" description="OmpR/PhoB-type" evidence="9">
    <location>
        <begin position="123"/>
        <end position="222"/>
    </location>
</feature>
<evidence type="ECO:0000256" key="4">
    <source>
        <dbReference type="ARBA" id="ARBA00023125"/>
    </source>
</evidence>
<dbReference type="Gene3D" id="1.10.10.10">
    <property type="entry name" value="Winged helix-like DNA-binding domain superfamily/Winged helix DNA-binding domain"/>
    <property type="match status" value="1"/>
</dbReference>
<dbReference type="RefSeq" id="WP_006163076.1">
    <property type="nucleotide sequence ID" value="NZ_AHJE01000111.1"/>
</dbReference>
<dbReference type="PROSITE" id="PS51755">
    <property type="entry name" value="OMPR_PHOB"/>
    <property type="match status" value="1"/>
</dbReference>
<dbReference type="PANTHER" id="PTHR48111:SF1">
    <property type="entry name" value="TWO-COMPONENT RESPONSE REGULATOR ORR33"/>
    <property type="match status" value="1"/>
</dbReference>
<dbReference type="PANTHER" id="PTHR48111">
    <property type="entry name" value="REGULATOR OF RPOS"/>
    <property type="match status" value="1"/>
</dbReference>
<feature type="modified residue" description="4-aspartylphosphate" evidence="6">
    <location>
        <position position="55"/>
    </location>
</feature>
<dbReference type="InterPro" id="IPR001867">
    <property type="entry name" value="OmpR/PhoB-type_DNA-bd"/>
</dbReference>
<dbReference type="OrthoDB" id="9082616at2"/>
<evidence type="ECO:0000256" key="3">
    <source>
        <dbReference type="ARBA" id="ARBA00023015"/>
    </source>
</evidence>
<keyword evidence="1 6" id="KW-0597">Phosphoprotein</keyword>
<dbReference type="GO" id="GO:0005829">
    <property type="term" value="C:cytosol"/>
    <property type="evidence" value="ECO:0007669"/>
    <property type="project" value="TreeGrafter"/>
</dbReference>
<dbReference type="GO" id="GO:0006355">
    <property type="term" value="P:regulation of DNA-templated transcription"/>
    <property type="evidence" value="ECO:0007669"/>
    <property type="project" value="InterPro"/>
</dbReference>
<dbReference type="SUPFAM" id="SSF46894">
    <property type="entry name" value="C-terminal effector domain of the bipartite response regulators"/>
    <property type="match status" value="1"/>
</dbReference>
<dbReference type="PROSITE" id="PS50110">
    <property type="entry name" value="RESPONSE_REGULATORY"/>
    <property type="match status" value="1"/>
</dbReference>
<feature type="DNA-binding region" description="OmpR/PhoB-type" evidence="7">
    <location>
        <begin position="123"/>
        <end position="222"/>
    </location>
</feature>
<dbReference type="InterPro" id="IPR039420">
    <property type="entry name" value="WalR-like"/>
</dbReference>
<dbReference type="Pfam" id="PF00486">
    <property type="entry name" value="Trans_reg_C"/>
    <property type="match status" value="1"/>
</dbReference>
<protein>
    <submittedName>
        <fullName evidence="10">DNA-binding response regulator</fullName>
    </submittedName>
</protein>
<dbReference type="GO" id="GO:0000156">
    <property type="term" value="F:phosphorelay response regulator activity"/>
    <property type="evidence" value="ECO:0007669"/>
    <property type="project" value="TreeGrafter"/>
</dbReference>
<dbReference type="SMART" id="SM00448">
    <property type="entry name" value="REC"/>
    <property type="match status" value="1"/>
</dbReference>
<accession>H1SFI8</accession>
<sequence>MAVSPTILVVEDDPAQRALLASWIKQAGYQVSTARNGLEAKHYLEAQSPHLVVLDLNMPEMDGMRLLRWLRGRGRSRIPVLFQSVTDDPEAVIQLLDAGADDYVAKPVWREMLLARIRALLRRSLGEPGEQTLRLGRDVLRLDGHETTLSGKELEIAQHFARHAGGVVRRQDLLSAVWGIDTKLETRTVDVYVGRLRSRLQAIPGISCQIESIYAVGYRLLASAGPDDDGQQDTVVNGPDSA</sequence>
<dbReference type="InterPro" id="IPR001789">
    <property type="entry name" value="Sig_transdc_resp-reg_receiver"/>
</dbReference>
<dbReference type="GO" id="GO:0000976">
    <property type="term" value="F:transcription cis-regulatory region binding"/>
    <property type="evidence" value="ECO:0007669"/>
    <property type="project" value="TreeGrafter"/>
</dbReference>
<keyword evidence="4 7" id="KW-0238">DNA-binding</keyword>
<keyword evidence="5" id="KW-0804">Transcription</keyword>
<dbReference type="CDD" id="cd17574">
    <property type="entry name" value="REC_OmpR"/>
    <property type="match status" value="1"/>
</dbReference>
<organism evidence="10 11">
    <name type="scientific">Cupriavidus basilensis OR16</name>
    <dbReference type="NCBI Taxonomy" id="1127483"/>
    <lineage>
        <taxon>Bacteria</taxon>
        <taxon>Pseudomonadati</taxon>
        <taxon>Pseudomonadota</taxon>
        <taxon>Betaproteobacteria</taxon>
        <taxon>Burkholderiales</taxon>
        <taxon>Burkholderiaceae</taxon>
        <taxon>Cupriavidus</taxon>
    </lineage>
</organism>
<evidence type="ECO:0000313" key="11">
    <source>
        <dbReference type="Proteomes" id="UP000005808"/>
    </source>
</evidence>
<dbReference type="EMBL" id="AHJE01000111">
    <property type="protein sequence ID" value="EHP38720.1"/>
    <property type="molecule type" value="Genomic_DNA"/>
</dbReference>
<evidence type="ECO:0000259" key="9">
    <source>
        <dbReference type="PROSITE" id="PS51755"/>
    </source>
</evidence>
<dbReference type="AlphaFoldDB" id="H1SFI8"/>
<dbReference type="SUPFAM" id="SSF52172">
    <property type="entry name" value="CheY-like"/>
    <property type="match status" value="1"/>
</dbReference>
<evidence type="ECO:0000256" key="7">
    <source>
        <dbReference type="PROSITE-ProRule" id="PRU01091"/>
    </source>
</evidence>
<evidence type="ECO:0000313" key="10">
    <source>
        <dbReference type="EMBL" id="EHP38720.1"/>
    </source>
</evidence>
<evidence type="ECO:0000256" key="2">
    <source>
        <dbReference type="ARBA" id="ARBA00023012"/>
    </source>
</evidence>
<dbReference type="Proteomes" id="UP000005808">
    <property type="component" value="Unassembled WGS sequence"/>
</dbReference>
<name>H1SFI8_9BURK</name>
<dbReference type="GO" id="GO:0032993">
    <property type="term" value="C:protein-DNA complex"/>
    <property type="evidence" value="ECO:0007669"/>
    <property type="project" value="TreeGrafter"/>
</dbReference>
<dbReference type="Pfam" id="PF00072">
    <property type="entry name" value="Response_reg"/>
    <property type="match status" value="1"/>
</dbReference>